<dbReference type="SUPFAM" id="SSF54373">
    <property type="entry name" value="FAD-linked reductases, C-terminal domain"/>
    <property type="match status" value="1"/>
</dbReference>
<evidence type="ECO:0000256" key="3">
    <source>
        <dbReference type="ARBA" id="ARBA00022630"/>
    </source>
</evidence>
<dbReference type="GO" id="GO:0005777">
    <property type="term" value="C:peroxisome"/>
    <property type="evidence" value="ECO:0007669"/>
    <property type="project" value="TreeGrafter"/>
</dbReference>
<dbReference type="GO" id="GO:0033514">
    <property type="term" value="P:L-lysine catabolic process to acetyl-CoA via L-pipecolate"/>
    <property type="evidence" value="ECO:0007669"/>
    <property type="project" value="TreeGrafter"/>
</dbReference>
<accession>A0A6A7FSK0</accession>
<evidence type="ECO:0000256" key="4">
    <source>
        <dbReference type="ARBA" id="ARBA00022827"/>
    </source>
</evidence>
<comment type="cofactor">
    <cofactor evidence="1">
        <name>FAD</name>
        <dbReference type="ChEBI" id="CHEBI:57692"/>
    </cofactor>
</comment>
<evidence type="ECO:0000313" key="7">
    <source>
        <dbReference type="EMBL" id="LAC21551.1"/>
    </source>
</evidence>
<keyword evidence="3" id="KW-0285">Flavoprotein</keyword>
<protein>
    <submittedName>
        <fullName evidence="7">Peroxisomal sarcosine oxidase-like</fullName>
    </submittedName>
</protein>
<evidence type="ECO:0000256" key="2">
    <source>
        <dbReference type="ARBA" id="ARBA00010989"/>
    </source>
</evidence>
<dbReference type="EMBL" id="IACT01002264">
    <property type="protein sequence ID" value="LAC21551.1"/>
    <property type="molecule type" value="mRNA"/>
</dbReference>
<dbReference type="GO" id="GO:0008115">
    <property type="term" value="F:sarcosine oxidase activity"/>
    <property type="evidence" value="ECO:0007669"/>
    <property type="project" value="TreeGrafter"/>
</dbReference>
<dbReference type="InterPro" id="IPR006076">
    <property type="entry name" value="FAD-dep_OxRdtase"/>
</dbReference>
<dbReference type="AlphaFoldDB" id="A0A6A7FSK0"/>
<comment type="similarity">
    <text evidence="2">Belongs to the MSOX/MTOX family.</text>
</comment>
<dbReference type="GO" id="GO:0050660">
    <property type="term" value="F:flavin adenine dinucleotide binding"/>
    <property type="evidence" value="ECO:0007669"/>
    <property type="project" value="InterPro"/>
</dbReference>
<dbReference type="PANTHER" id="PTHR10961:SF46">
    <property type="entry name" value="PEROXISOMAL SARCOSINE OXIDASE"/>
    <property type="match status" value="1"/>
</dbReference>
<dbReference type="Gene3D" id="3.50.50.60">
    <property type="entry name" value="FAD/NAD(P)-binding domain"/>
    <property type="match status" value="1"/>
</dbReference>
<dbReference type="GO" id="GO:0050031">
    <property type="term" value="F:L-pipecolate oxidase activity"/>
    <property type="evidence" value="ECO:0007669"/>
    <property type="project" value="TreeGrafter"/>
</dbReference>
<feature type="domain" description="FAD dependent oxidoreductase" evidence="6">
    <location>
        <begin position="24"/>
        <end position="147"/>
    </location>
</feature>
<dbReference type="Pfam" id="PF01266">
    <property type="entry name" value="DAO"/>
    <property type="match status" value="1"/>
</dbReference>
<keyword evidence="5" id="KW-0560">Oxidoreductase</keyword>
<reference evidence="7" key="1">
    <citation type="submission" date="2017-11" db="EMBL/GenBank/DDBJ databases">
        <title>The sensing device of the deep-sea amphipod.</title>
        <authorList>
            <person name="Kobayashi H."/>
            <person name="Nagahama T."/>
            <person name="Arai W."/>
            <person name="Sasagawa Y."/>
            <person name="Umeda M."/>
            <person name="Hayashi T."/>
            <person name="Nikaido I."/>
            <person name="Watanabe H."/>
            <person name="Oguri K."/>
            <person name="Kitazato H."/>
            <person name="Fujioka K."/>
            <person name="Kido Y."/>
            <person name="Takami H."/>
        </authorList>
    </citation>
    <scope>NUCLEOTIDE SEQUENCE</scope>
    <source>
        <tissue evidence="7">Whole body</tissue>
    </source>
</reference>
<proteinExistence type="evidence at transcript level"/>
<evidence type="ECO:0000256" key="1">
    <source>
        <dbReference type="ARBA" id="ARBA00001974"/>
    </source>
</evidence>
<name>A0A6A7FSK0_9CRUS</name>
<keyword evidence="4" id="KW-0274">FAD</keyword>
<dbReference type="SUPFAM" id="SSF51905">
    <property type="entry name" value="FAD/NAD(P)-binding domain"/>
    <property type="match status" value="1"/>
</dbReference>
<dbReference type="InterPro" id="IPR036188">
    <property type="entry name" value="FAD/NAD-bd_sf"/>
</dbReference>
<evidence type="ECO:0000259" key="6">
    <source>
        <dbReference type="Pfam" id="PF01266"/>
    </source>
</evidence>
<dbReference type="Gene3D" id="3.30.9.10">
    <property type="entry name" value="D-Amino Acid Oxidase, subunit A, domain 2"/>
    <property type="match status" value="1"/>
</dbReference>
<evidence type="ECO:0000256" key="5">
    <source>
        <dbReference type="ARBA" id="ARBA00023002"/>
    </source>
</evidence>
<organism evidence="7">
    <name type="scientific">Hirondellea gigas</name>
    <dbReference type="NCBI Taxonomy" id="1518452"/>
    <lineage>
        <taxon>Eukaryota</taxon>
        <taxon>Metazoa</taxon>
        <taxon>Ecdysozoa</taxon>
        <taxon>Arthropoda</taxon>
        <taxon>Crustacea</taxon>
        <taxon>Multicrustacea</taxon>
        <taxon>Malacostraca</taxon>
        <taxon>Eumalacostraca</taxon>
        <taxon>Peracarida</taxon>
        <taxon>Amphipoda</taxon>
        <taxon>Amphilochidea</taxon>
        <taxon>Lysianassida</taxon>
        <taxon>Lysianassidira</taxon>
        <taxon>Lysianassoidea</taxon>
        <taxon>Lysianassidae</taxon>
        <taxon>Hirondellea</taxon>
    </lineage>
</organism>
<dbReference type="PANTHER" id="PTHR10961">
    <property type="entry name" value="PEROXISOMAL SARCOSINE OXIDASE"/>
    <property type="match status" value="1"/>
</dbReference>
<sequence>MQSVGVHLPLTPLKIAVCYWRMRDPTLTFPVFVSTDEKSGNYYGLPSIEYPGLVKVCLHTGVPCDPDNRDLVNMDELNASSCKYISKHFPCLEPRPAIVESCMYTVTPDKQMILDTVPGCTNIAYACGFSGTGFKLGPIVGRLMCQMVTGKPLDYNVKRFSAARFTTAS</sequence>
<dbReference type="InterPro" id="IPR045170">
    <property type="entry name" value="MTOX"/>
</dbReference>